<dbReference type="CDD" id="cd03494">
    <property type="entry name" value="SQR_TypeC_SdhD"/>
    <property type="match status" value="1"/>
</dbReference>
<dbReference type="AlphaFoldDB" id="A0A3N0UYE3"/>
<evidence type="ECO:0000256" key="9">
    <source>
        <dbReference type="ARBA" id="ARBA00022617"/>
    </source>
</evidence>
<keyword evidence="5" id="KW-0813">Transport</keyword>
<keyword evidence="6" id="KW-1003">Cell membrane</keyword>
<dbReference type="RefSeq" id="WP_123237876.1">
    <property type="nucleotide sequence ID" value="NZ_RJVP01000005.1"/>
</dbReference>
<keyword evidence="14 17" id="KW-0408">Iron</keyword>
<evidence type="ECO:0000256" key="8">
    <source>
        <dbReference type="ARBA" id="ARBA00022532"/>
    </source>
</evidence>
<dbReference type="Proteomes" id="UP000275137">
    <property type="component" value="Unassembled WGS sequence"/>
</dbReference>
<evidence type="ECO:0000256" key="10">
    <source>
        <dbReference type="ARBA" id="ARBA00022692"/>
    </source>
</evidence>
<comment type="cofactor">
    <cofactor evidence="17">
        <name>heme</name>
        <dbReference type="ChEBI" id="CHEBI:30413"/>
    </cofactor>
    <text evidence="17">The heme is bound between the two transmembrane subunits.</text>
</comment>
<protein>
    <recommendedName>
        <fullName evidence="4">Succinate dehydrogenase hydrophobic membrane anchor subunit</fullName>
    </recommendedName>
</protein>
<comment type="caution">
    <text evidence="19">The sequence shown here is derived from an EMBL/GenBank/DDBJ whole genome shotgun (WGS) entry which is preliminary data.</text>
</comment>
<comment type="pathway">
    <text evidence="3">Carbohydrate metabolism; tricarboxylic acid cycle.</text>
</comment>
<evidence type="ECO:0000256" key="13">
    <source>
        <dbReference type="ARBA" id="ARBA00022989"/>
    </source>
</evidence>
<evidence type="ECO:0000256" key="17">
    <source>
        <dbReference type="PIRSR" id="PIRSR000169-2"/>
    </source>
</evidence>
<keyword evidence="13 18" id="KW-1133">Transmembrane helix</keyword>
<dbReference type="NCBIfam" id="TIGR02968">
    <property type="entry name" value="succ_dehyd_anc"/>
    <property type="match status" value="1"/>
</dbReference>
<proteinExistence type="predicted"/>
<dbReference type="UniPathway" id="UPA00223"/>
<evidence type="ECO:0000256" key="15">
    <source>
        <dbReference type="ARBA" id="ARBA00023136"/>
    </source>
</evidence>
<evidence type="ECO:0000256" key="5">
    <source>
        <dbReference type="ARBA" id="ARBA00022448"/>
    </source>
</evidence>
<keyword evidence="10 18" id="KW-0812">Transmembrane</keyword>
<dbReference type="GO" id="GO:0005886">
    <property type="term" value="C:plasma membrane"/>
    <property type="evidence" value="ECO:0007669"/>
    <property type="project" value="UniProtKB-SubCell"/>
</dbReference>
<feature type="transmembrane region" description="Helical" evidence="18">
    <location>
        <begin position="63"/>
        <end position="84"/>
    </location>
</feature>
<keyword evidence="11 17" id="KW-0479">Metal-binding</keyword>
<dbReference type="GO" id="GO:0046872">
    <property type="term" value="F:metal ion binding"/>
    <property type="evidence" value="ECO:0007669"/>
    <property type="project" value="UniProtKB-KW"/>
</dbReference>
<keyword evidence="12" id="KW-0249">Electron transport</keyword>
<gene>
    <name evidence="19" type="primary">sdhD</name>
    <name evidence="19" type="ORF">ED236_10310</name>
</gene>
<evidence type="ECO:0000256" key="18">
    <source>
        <dbReference type="SAM" id="Phobius"/>
    </source>
</evidence>
<evidence type="ECO:0000256" key="3">
    <source>
        <dbReference type="ARBA" id="ARBA00005163"/>
    </source>
</evidence>
<evidence type="ECO:0000256" key="2">
    <source>
        <dbReference type="ARBA" id="ARBA00004429"/>
    </source>
</evidence>
<dbReference type="InterPro" id="IPR014312">
    <property type="entry name" value="Succ_DH_anchor"/>
</dbReference>
<feature type="binding site" evidence="16">
    <location>
        <position position="87"/>
    </location>
    <ligand>
        <name>a ubiquinone</name>
        <dbReference type="ChEBI" id="CHEBI:16389"/>
    </ligand>
</feature>
<dbReference type="InterPro" id="IPR034804">
    <property type="entry name" value="SQR/QFR_C/D"/>
</dbReference>
<comment type="subcellular location">
    <subcellularLocation>
        <location evidence="2">Cell inner membrane</location>
        <topology evidence="2">Multi-pass membrane protein</topology>
    </subcellularLocation>
</comment>
<reference evidence="19 20" key="1">
    <citation type="submission" date="2018-10" db="EMBL/GenBank/DDBJ databases">
        <authorList>
            <person name="Chen W.-M."/>
        </authorList>
    </citation>
    <scope>NUCLEOTIDE SEQUENCE [LARGE SCALE GENOMIC DNA]</scope>
    <source>
        <strain evidence="19 20">H-5</strain>
    </source>
</reference>
<dbReference type="PANTHER" id="PTHR38689:SF1">
    <property type="entry name" value="SUCCINATE DEHYDROGENASE HYDROPHOBIC MEMBRANE ANCHOR SUBUNIT"/>
    <property type="match status" value="1"/>
</dbReference>
<evidence type="ECO:0000256" key="4">
    <source>
        <dbReference type="ARBA" id="ARBA00019425"/>
    </source>
</evidence>
<organism evidence="19 20">
    <name type="scientific">Pseudomethylobacillus aquaticus</name>
    <dbReference type="NCBI Taxonomy" id="2676064"/>
    <lineage>
        <taxon>Bacteria</taxon>
        <taxon>Pseudomonadati</taxon>
        <taxon>Pseudomonadota</taxon>
        <taxon>Betaproteobacteria</taxon>
        <taxon>Nitrosomonadales</taxon>
        <taxon>Methylophilaceae</taxon>
        <taxon>Pseudomethylobacillus</taxon>
    </lineage>
</organism>
<accession>A0A3N0UYE3</accession>
<dbReference type="GO" id="GO:0006099">
    <property type="term" value="P:tricarboxylic acid cycle"/>
    <property type="evidence" value="ECO:0007669"/>
    <property type="project" value="UniProtKB-UniPathway"/>
</dbReference>
<dbReference type="SUPFAM" id="SSF81343">
    <property type="entry name" value="Fumarate reductase respiratory complex transmembrane subunits"/>
    <property type="match status" value="1"/>
</dbReference>
<dbReference type="InterPro" id="IPR000701">
    <property type="entry name" value="SuccDH_FuR_B_TM-su"/>
</dbReference>
<dbReference type="PANTHER" id="PTHR38689">
    <property type="entry name" value="SUCCINATE DEHYDROGENASE HYDROPHOBIC MEMBRANE ANCHOR SUBUNIT"/>
    <property type="match status" value="1"/>
</dbReference>
<evidence type="ECO:0000256" key="11">
    <source>
        <dbReference type="ARBA" id="ARBA00022723"/>
    </source>
</evidence>
<keyword evidence="7" id="KW-0997">Cell inner membrane</keyword>
<dbReference type="EMBL" id="RJVP01000005">
    <property type="protein sequence ID" value="ROH85557.1"/>
    <property type="molecule type" value="Genomic_DNA"/>
</dbReference>
<evidence type="ECO:0000256" key="14">
    <source>
        <dbReference type="ARBA" id="ARBA00023004"/>
    </source>
</evidence>
<dbReference type="PIRSF" id="PIRSF000169">
    <property type="entry name" value="SDH_D"/>
    <property type="match status" value="1"/>
</dbReference>
<keyword evidence="8" id="KW-0816">Tricarboxylic acid cycle</keyword>
<keyword evidence="20" id="KW-1185">Reference proteome</keyword>
<evidence type="ECO:0000256" key="6">
    <source>
        <dbReference type="ARBA" id="ARBA00022475"/>
    </source>
</evidence>
<feature type="transmembrane region" description="Helical" evidence="18">
    <location>
        <begin position="21"/>
        <end position="43"/>
    </location>
</feature>
<keyword evidence="15 18" id="KW-0472">Membrane</keyword>
<dbReference type="Gene3D" id="1.20.1300.10">
    <property type="entry name" value="Fumarate reductase/succinate dehydrogenase, transmembrane subunit"/>
    <property type="match status" value="1"/>
</dbReference>
<evidence type="ECO:0000256" key="1">
    <source>
        <dbReference type="ARBA" id="ARBA00004050"/>
    </source>
</evidence>
<name>A0A3N0UYE3_9PROT</name>
<dbReference type="GO" id="GO:0020037">
    <property type="term" value="F:heme binding"/>
    <property type="evidence" value="ECO:0007669"/>
    <property type="project" value="InterPro"/>
</dbReference>
<dbReference type="Pfam" id="PF01127">
    <property type="entry name" value="Sdh_cyt"/>
    <property type="match status" value="1"/>
</dbReference>
<evidence type="ECO:0000313" key="20">
    <source>
        <dbReference type="Proteomes" id="UP000275137"/>
    </source>
</evidence>
<evidence type="ECO:0000256" key="7">
    <source>
        <dbReference type="ARBA" id="ARBA00022519"/>
    </source>
</evidence>
<comment type="function">
    <text evidence="1">Membrane-anchoring subunit of succinate dehydrogenase (SDH).</text>
</comment>
<evidence type="ECO:0000256" key="12">
    <source>
        <dbReference type="ARBA" id="ARBA00022982"/>
    </source>
</evidence>
<feature type="binding site" description="axial binding residue" evidence="17">
    <location>
        <position position="75"/>
    </location>
    <ligand>
        <name>heme</name>
        <dbReference type="ChEBI" id="CHEBI:30413"/>
        <note>ligand shared with second transmembrane subunit</note>
    </ligand>
    <ligandPart>
        <name>Fe</name>
        <dbReference type="ChEBI" id="CHEBI:18248"/>
    </ligandPart>
</feature>
<dbReference type="GO" id="GO:0009055">
    <property type="term" value="F:electron transfer activity"/>
    <property type="evidence" value="ECO:0007669"/>
    <property type="project" value="TreeGrafter"/>
</dbReference>
<keyword evidence="9 17" id="KW-0349">Heme</keyword>
<evidence type="ECO:0000256" key="16">
    <source>
        <dbReference type="PIRSR" id="PIRSR000169-1"/>
    </source>
</evidence>
<sequence>MVNLPPRAVAGAKHHGSYEWLLQRFTAAIMAIYTLGMISLLMIRQPDGYSEWVAITDNNTWRFGTLLTLLSLFVHAWQGVLDILNDYIKPLALRKALKLATLLALVWYAVWSVLILWKL</sequence>
<evidence type="ECO:0000313" key="19">
    <source>
        <dbReference type="EMBL" id="ROH85557.1"/>
    </source>
</evidence>
<feature type="transmembrane region" description="Helical" evidence="18">
    <location>
        <begin position="96"/>
        <end position="117"/>
    </location>
</feature>
<dbReference type="GO" id="GO:0017004">
    <property type="term" value="P:cytochrome complex assembly"/>
    <property type="evidence" value="ECO:0007669"/>
    <property type="project" value="TreeGrafter"/>
</dbReference>